<protein>
    <submittedName>
        <fullName evidence="2">Uncharacterized protein</fullName>
    </submittedName>
</protein>
<feature type="compositionally biased region" description="Acidic residues" evidence="1">
    <location>
        <begin position="238"/>
        <end position="249"/>
    </location>
</feature>
<accession>A0ABR3TWM8</accession>
<feature type="region of interest" description="Disordered" evidence="1">
    <location>
        <begin position="156"/>
        <end position="215"/>
    </location>
</feature>
<feature type="region of interest" description="Disordered" evidence="1">
    <location>
        <begin position="235"/>
        <end position="270"/>
    </location>
</feature>
<evidence type="ECO:0000256" key="1">
    <source>
        <dbReference type="SAM" id="MobiDB-lite"/>
    </source>
</evidence>
<dbReference type="Proteomes" id="UP001521184">
    <property type="component" value="Unassembled WGS sequence"/>
</dbReference>
<feature type="non-terminal residue" evidence="2">
    <location>
        <position position="270"/>
    </location>
</feature>
<feature type="compositionally biased region" description="Acidic residues" evidence="1">
    <location>
        <begin position="190"/>
        <end position="202"/>
    </location>
</feature>
<sequence>MRGLSREVPCGATTRTIGEADTRISLRPDEISTITWNRQIINTTSTVSNRLEGDWTVIWNTTTVPMTWSDLAACSGVDVGVYSFPANPTSSFVVPADASAALTATPYPHDPCRPVFAMPTRVTALRPAWSTCFPDADGGAFDPPWTLERGGALNVPTVSKKKPSSVAVQSAVTTGPPPPATTTTTGGNLDVEESDGGGDGDADVARNEQDVDDGARCGGIDERRRRVELDVFRRADVVDEDEDVDDEEERHEHRGGDVGDGYNRRWIGRS</sequence>
<feature type="compositionally biased region" description="Basic and acidic residues" evidence="1">
    <location>
        <begin position="203"/>
        <end position="215"/>
    </location>
</feature>
<organism evidence="2 3">
    <name type="scientific">Diplodia intermedia</name>
    <dbReference type="NCBI Taxonomy" id="856260"/>
    <lineage>
        <taxon>Eukaryota</taxon>
        <taxon>Fungi</taxon>
        <taxon>Dikarya</taxon>
        <taxon>Ascomycota</taxon>
        <taxon>Pezizomycotina</taxon>
        <taxon>Dothideomycetes</taxon>
        <taxon>Dothideomycetes incertae sedis</taxon>
        <taxon>Botryosphaeriales</taxon>
        <taxon>Botryosphaeriaceae</taxon>
        <taxon>Diplodia</taxon>
    </lineage>
</organism>
<evidence type="ECO:0000313" key="3">
    <source>
        <dbReference type="Proteomes" id="UP001521184"/>
    </source>
</evidence>
<gene>
    <name evidence="2" type="ORF">SLS58_003709</name>
</gene>
<comment type="caution">
    <text evidence="2">The sequence shown here is derived from an EMBL/GenBank/DDBJ whole genome shotgun (WGS) entry which is preliminary data.</text>
</comment>
<keyword evidence="3" id="KW-1185">Reference proteome</keyword>
<name>A0ABR3TWM8_9PEZI</name>
<reference evidence="2 3" key="1">
    <citation type="journal article" date="2023" name="Plant Dis.">
        <title>First Report of Diplodia intermedia Causing Canker and Dieback Diseases on Apple Trees in Canada.</title>
        <authorList>
            <person name="Ellouze W."/>
            <person name="Ilyukhin E."/>
            <person name="Sulman M."/>
            <person name="Ali S."/>
        </authorList>
    </citation>
    <scope>NUCLEOTIDE SEQUENCE [LARGE SCALE GENOMIC DNA]</scope>
    <source>
        <strain evidence="2 3">M45-28</strain>
    </source>
</reference>
<proteinExistence type="predicted"/>
<evidence type="ECO:0000313" key="2">
    <source>
        <dbReference type="EMBL" id="KAL1645825.1"/>
    </source>
</evidence>
<dbReference type="EMBL" id="JAKEKT020000018">
    <property type="protein sequence ID" value="KAL1645825.1"/>
    <property type="molecule type" value="Genomic_DNA"/>
</dbReference>